<dbReference type="AlphaFoldDB" id="A0A5S9XTH8"/>
<dbReference type="ExpressionAtlas" id="A0A5S9XTH8">
    <property type="expression patterns" value="baseline and differential"/>
</dbReference>
<evidence type="ECO:0000313" key="1">
    <source>
        <dbReference type="EMBL" id="CAA0395531.1"/>
    </source>
</evidence>
<reference evidence="1 2" key="1">
    <citation type="submission" date="2019-12" db="EMBL/GenBank/DDBJ databases">
        <authorList>
            <person name="Jiao W.-B."/>
            <person name="Schneeberger K."/>
        </authorList>
    </citation>
    <scope>NUCLEOTIDE SEQUENCE [LARGE SCALE GENOMIC DNA]</scope>
    <source>
        <strain evidence="2">cv. C24</strain>
    </source>
</reference>
<dbReference type="EMBL" id="CACSHJ010000095">
    <property type="protein sequence ID" value="CAA0395531.1"/>
    <property type="molecule type" value="Genomic_DNA"/>
</dbReference>
<accession>A0A5S9XTH8</accession>
<organism evidence="1 2">
    <name type="scientific">Arabidopsis thaliana</name>
    <name type="common">Mouse-ear cress</name>
    <dbReference type="NCBI Taxonomy" id="3702"/>
    <lineage>
        <taxon>Eukaryota</taxon>
        <taxon>Viridiplantae</taxon>
        <taxon>Streptophyta</taxon>
        <taxon>Embryophyta</taxon>
        <taxon>Tracheophyta</taxon>
        <taxon>Spermatophyta</taxon>
        <taxon>Magnoliopsida</taxon>
        <taxon>eudicotyledons</taxon>
        <taxon>Gunneridae</taxon>
        <taxon>Pentapetalae</taxon>
        <taxon>rosids</taxon>
        <taxon>malvids</taxon>
        <taxon>Brassicales</taxon>
        <taxon>Brassicaceae</taxon>
        <taxon>Camelineae</taxon>
        <taxon>Arabidopsis</taxon>
    </lineage>
</organism>
<name>A0A5S9XTH8_ARATH</name>
<evidence type="ECO:0000313" key="2">
    <source>
        <dbReference type="Proteomes" id="UP000434276"/>
    </source>
</evidence>
<sequence>MVWKWTRQCLLQKVYKLFPSPEGFFLMLVTSLAEVRPKTLLPFGY</sequence>
<dbReference type="Proteomes" id="UP000434276">
    <property type="component" value="Unassembled WGS sequence"/>
</dbReference>
<proteinExistence type="predicted"/>
<gene>
    <name evidence="1" type="ORF">C24_LOCUS18277</name>
</gene>
<protein>
    <submittedName>
        <fullName evidence="1">Uncharacterized protein</fullName>
    </submittedName>
</protein>